<dbReference type="NCBIfam" id="NF006679">
    <property type="entry name" value="PRK09228.1"/>
    <property type="match status" value="1"/>
</dbReference>
<dbReference type="Proteomes" id="UP000815846">
    <property type="component" value="Unassembled WGS sequence"/>
</dbReference>
<dbReference type="InterPro" id="IPR014311">
    <property type="entry name" value="Guanine_deaminase"/>
</dbReference>
<dbReference type="PANTHER" id="PTHR11271:SF6">
    <property type="entry name" value="GUANINE DEAMINASE"/>
    <property type="match status" value="1"/>
</dbReference>
<keyword evidence="4 8" id="KW-0479">Metal-binding</keyword>
<feature type="region of interest" description="Disordered" evidence="9">
    <location>
        <begin position="446"/>
        <end position="486"/>
    </location>
</feature>
<keyword evidence="5 8" id="KW-0378">Hydrolase</keyword>
<dbReference type="RefSeq" id="WP_101344730.1">
    <property type="nucleotide sequence ID" value="NZ_PJAI02000003.1"/>
</dbReference>
<evidence type="ECO:0000256" key="9">
    <source>
        <dbReference type="SAM" id="MobiDB-lite"/>
    </source>
</evidence>
<dbReference type="EC" id="3.5.4.3" evidence="3 7"/>
<dbReference type="EMBL" id="PJAI02000003">
    <property type="protein sequence ID" value="TYK66648.1"/>
    <property type="molecule type" value="Genomic_DNA"/>
</dbReference>
<accession>A0ABY3MZJ1</accession>
<feature type="compositionally biased region" description="Low complexity" evidence="9">
    <location>
        <begin position="449"/>
        <end position="477"/>
    </location>
</feature>
<evidence type="ECO:0000256" key="6">
    <source>
        <dbReference type="ARBA" id="ARBA00022833"/>
    </source>
</evidence>
<evidence type="ECO:0000256" key="2">
    <source>
        <dbReference type="ARBA" id="ARBA00006745"/>
    </source>
</evidence>
<protein>
    <recommendedName>
        <fullName evidence="3 7">Guanine deaminase</fullName>
        <shortName evidence="8">Guanase</shortName>
        <ecNumber evidence="3 7">3.5.4.3</ecNumber>
    </recommendedName>
    <alternativeName>
        <fullName evidence="8">Guanine aminohydrolase</fullName>
    </alternativeName>
</protein>
<reference evidence="11 12" key="1">
    <citation type="submission" date="2019-08" db="EMBL/GenBank/DDBJ databases">
        <title>Microbe sample from Colwellia echini.</title>
        <authorList>
            <person name="Christiansen L."/>
            <person name="Pathiraja D."/>
            <person name="Schultz-Johansen M."/>
            <person name="Choi I.-G."/>
            <person name="Stougaard P."/>
        </authorList>
    </citation>
    <scope>NUCLEOTIDE SEQUENCE [LARGE SCALE GENOMIC DNA]</scope>
    <source>
        <strain evidence="11 12">A3</strain>
    </source>
</reference>
<comment type="catalytic activity">
    <reaction evidence="8">
        <text>guanine + H2O + H(+) = xanthine + NH4(+)</text>
        <dbReference type="Rhea" id="RHEA:14665"/>
        <dbReference type="ChEBI" id="CHEBI:15377"/>
        <dbReference type="ChEBI" id="CHEBI:15378"/>
        <dbReference type="ChEBI" id="CHEBI:16235"/>
        <dbReference type="ChEBI" id="CHEBI:17712"/>
        <dbReference type="ChEBI" id="CHEBI:28938"/>
        <dbReference type="EC" id="3.5.4.3"/>
    </reaction>
</comment>
<evidence type="ECO:0000256" key="4">
    <source>
        <dbReference type="ARBA" id="ARBA00022723"/>
    </source>
</evidence>
<dbReference type="InterPro" id="IPR032466">
    <property type="entry name" value="Metal_Hydrolase"/>
</dbReference>
<dbReference type="GO" id="GO:0008892">
    <property type="term" value="F:guanine deaminase activity"/>
    <property type="evidence" value="ECO:0007669"/>
    <property type="project" value="UniProtKB-EC"/>
</dbReference>
<evidence type="ECO:0000313" key="11">
    <source>
        <dbReference type="EMBL" id="TYK66648.1"/>
    </source>
</evidence>
<comment type="pathway">
    <text evidence="1 8">Purine metabolism; guanine degradation; xanthine from guanine: step 1/1.</text>
</comment>
<evidence type="ECO:0000256" key="5">
    <source>
        <dbReference type="ARBA" id="ARBA00022801"/>
    </source>
</evidence>
<evidence type="ECO:0000256" key="8">
    <source>
        <dbReference type="RuleBase" id="RU366009"/>
    </source>
</evidence>
<dbReference type="PANTHER" id="PTHR11271">
    <property type="entry name" value="GUANINE DEAMINASE"/>
    <property type="match status" value="1"/>
</dbReference>
<feature type="domain" description="Amidohydrolase-related" evidence="10">
    <location>
        <begin position="79"/>
        <end position="440"/>
    </location>
</feature>
<dbReference type="Pfam" id="PF01979">
    <property type="entry name" value="Amidohydro_1"/>
    <property type="match status" value="1"/>
</dbReference>
<dbReference type="CDD" id="cd01303">
    <property type="entry name" value="GDEase"/>
    <property type="match status" value="1"/>
</dbReference>
<evidence type="ECO:0000256" key="1">
    <source>
        <dbReference type="ARBA" id="ARBA00004984"/>
    </source>
</evidence>
<dbReference type="InterPro" id="IPR051607">
    <property type="entry name" value="Metallo-dep_hydrolases"/>
</dbReference>
<dbReference type="SUPFAM" id="SSF51338">
    <property type="entry name" value="Composite domain of metallo-dependent hydrolases"/>
    <property type="match status" value="1"/>
</dbReference>
<comment type="function">
    <text evidence="8">Catalyzes the hydrolytic deamination of guanine, producing xanthine and ammonia.</text>
</comment>
<organism evidence="11 12">
    <name type="scientific">Colwellia echini</name>
    <dbReference type="NCBI Taxonomy" id="1982103"/>
    <lineage>
        <taxon>Bacteria</taxon>
        <taxon>Pseudomonadati</taxon>
        <taxon>Pseudomonadota</taxon>
        <taxon>Gammaproteobacteria</taxon>
        <taxon>Alteromonadales</taxon>
        <taxon>Colwelliaceae</taxon>
        <taxon>Colwellia</taxon>
    </lineage>
</organism>
<comment type="similarity">
    <text evidence="2 8">Belongs to the metallo-dependent hydrolases superfamily. ATZ/TRZ family.</text>
</comment>
<dbReference type="NCBIfam" id="TIGR02967">
    <property type="entry name" value="guan_deamin"/>
    <property type="match status" value="1"/>
</dbReference>
<proteinExistence type="inferred from homology"/>
<evidence type="ECO:0000256" key="3">
    <source>
        <dbReference type="ARBA" id="ARBA00012781"/>
    </source>
</evidence>
<gene>
    <name evidence="11" type="primary">guaD</name>
    <name evidence="11" type="ORF">CWS31_004755</name>
</gene>
<sequence>MSNIQEHKTTVICANILDFVDDPAIAGEQAHRYFEQGALVIEQGKVVALGYEKDILASLADNNTNHDNVEIKRYDNRLIIPGMIDTHIHLPQTEIIGAYGEQLLTWLTEYAFPAEKKFSDQEYAVAISKIFLDELMRNGTTTALVFGTVHPESVEAFFTEAQARNLRMIAGKVMMNTNCPDDLSDTAESGYQESKALIEKWHNVDRLSYAVTPRFAPTSTVEQLNKCGQLLKEYPDTYLHTHLSENPGECSWVKQLFPEAKDYLDVYDRAGLVRKRAVFAHGIYLNERELCCLADKDAAISHCPTSNLFLGSGLFDLSACEKHNINVGIGTDVGGGTSFSMLQTCSEAYKVQQMKGNKLSAFKALYLATLGGARALDLEGTIGNFTTGCEADFIVLDYQATPLMDFRLKHANSLHDKLFALMMLGDDRCIEETFILGKSVHQRDKAPASSEVSSTRSSSHACAHESSNNSSNKSSHQSHAHLVEVD</sequence>
<dbReference type="InterPro" id="IPR011059">
    <property type="entry name" value="Metal-dep_hydrolase_composite"/>
</dbReference>
<name>A0ABY3MZJ1_9GAMM</name>
<evidence type="ECO:0000313" key="12">
    <source>
        <dbReference type="Proteomes" id="UP000815846"/>
    </source>
</evidence>
<keyword evidence="12" id="KW-1185">Reference proteome</keyword>
<keyword evidence="6 8" id="KW-0862">Zinc</keyword>
<evidence type="ECO:0000256" key="7">
    <source>
        <dbReference type="NCBIfam" id="TIGR02967"/>
    </source>
</evidence>
<dbReference type="Gene3D" id="2.30.40.10">
    <property type="entry name" value="Urease, subunit C, domain 1"/>
    <property type="match status" value="1"/>
</dbReference>
<dbReference type="Gene3D" id="3.20.20.140">
    <property type="entry name" value="Metal-dependent hydrolases"/>
    <property type="match status" value="1"/>
</dbReference>
<dbReference type="InterPro" id="IPR006680">
    <property type="entry name" value="Amidohydro-rel"/>
</dbReference>
<comment type="caution">
    <text evidence="11">The sequence shown here is derived from an EMBL/GenBank/DDBJ whole genome shotgun (WGS) entry which is preliminary data.</text>
</comment>
<comment type="cofactor">
    <cofactor evidence="8">
        <name>Zn(2+)</name>
        <dbReference type="ChEBI" id="CHEBI:29105"/>
    </cofactor>
    <text evidence="8">Binds 1 zinc ion per subunit.</text>
</comment>
<dbReference type="SUPFAM" id="SSF51556">
    <property type="entry name" value="Metallo-dependent hydrolases"/>
    <property type="match status" value="1"/>
</dbReference>
<evidence type="ECO:0000259" key="10">
    <source>
        <dbReference type="Pfam" id="PF01979"/>
    </source>
</evidence>